<dbReference type="AlphaFoldDB" id="A0A1G6IWK1"/>
<dbReference type="InterPro" id="IPR023375">
    <property type="entry name" value="ADC_dom_sf"/>
</dbReference>
<dbReference type="Proteomes" id="UP000242317">
    <property type="component" value="Unassembled WGS sequence"/>
</dbReference>
<evidence type="ECO:0000256" key="1">
    <source>
        <dbReference type="SAM" id="SignalP"/>
    </source>
</evidence>
<reference evidence="3" key="1">
    <citation type="submission" date="2016-09" db="EMBL/GenBank/DDBJ databases">
        <authorList>
            <person name="Varghese N."/>
            <person name="Submissions S."/>
        </authorList>
    </citation>
    <scope>NUCLEOTIDE SEQUENCE [LARGE SCALE GENOMIC DNA]</scope>
    <source>
        <strain evidence="3">ANC 3699</strain>
    </source>
</reference>
<evidence type="ECO:0008006" key="4">
    <source>
        <dbReference type="Google" id="ProtNLM"/>
    </source>
</evidence>
<feature type="chain" id="PRO_5017266547" description="Acetoacetate decarboxylase (ADC)" evidence="1">
    <location>
        <begin position="38"/>
        <end position="378"/>
    </location>
</feature>
<proteinExistence type="predicted"/>
<keyword evidence="3" id="KW-1185">Reference proteome</keyword>
<dbReference type="Gene3D" id="2.40.400.10">
    <property type="entry name" value="Acetoacetate decarboxylase-like"/>
    <property type="match status" value="1"/>
</dbReference>
<organism evidence="2 3">
    <name type="scientific">Acinetobacter marinus</name>
    <dbReference type="NCBI Taxonomy" id="281375"/>
    <lineage>
        <taxon>Bacteria</taxon>
        <taxon>Pseudomonadati</taxon>
        <taxon>Pseudomonadota</taxon>
        <taxon>Gammaproteobacteria</taxon>
        <taxon>Moraxellales</taxon>
        <taxon>Moraxellaceae</taxon>
        <taxon>Acinetobacter</taxon>
    </lineage>
</organism>
<evidence type="ECO:0000313" key="2">
    <source>
        <dbReference type="EMBL" id="SDC10783.1"/>
    </source>
</evidence>
<protein>
    <recommendedName>
        <fullName evidence="4">Acetoacetate decarboxylase (ADC)</fullName>
    </recommendedName>
</protein>
<accession>A0A1G6IWK1</accession>
<feature type="signal peptide" evidence="1">
    <location>
        <begin position="1"/>
        <end position="37"/>
    </location>
</feature>
<dbReference type="EMBL" id="FMYK01000003">
    <property type="protein sequence ID" value="SDC10783.1"/>
    <property type="molecule type" value="Genomic_DNA"/>
</dbReference>
<keyword evidence="1" id="KW-0732">Signal</keyword>
<sequence>MMFKKARLKHNRLKHSRLKQSISPVAINFAMISSALASTTIQVTSTPIPTPNIQNNTTVTSNIVIADQPQTQYPNATEFTEVEFGPHKVQVPKGGFYDRFRMNPDLNEVTKIPEAGNLDFFRKIPKQQVETRVGKVWSPNYYYRTKNVQLLMLAPIDKLKAKLNEKIEPMNLFGYGLVSLTFFAYDVADNDPYDEVSVAIVTRRPDAKGSNIMEMISSIRNRDYYGHVLALPVDTEIARVRGVYGYSLPKWLTAIDLKIDDHVTATLYDTNGKIDVSLSAPTPKLKTVENESRLEKKTMLNEVDGTWYSSSVQANNITFRQKFFPSAVELTYNGGPVSKLLDELGANKIIRMDVIKDAQLALHMPKPIDAWNVQTTAK</sequence>
<dbReference type="SUPFAM" id="SSF160104">
    <property type="entry name" value="Acetoacetate decarboxylase-like"/>
    <property type="match status" value="1"/>
</dbReference>
<name>A0A1G6IWK1_9GAMM</name>
<evidence type="ECO:0000313" key="3">
    <source>
        <dbReference type="Proteomes" id="UP000242317"/>
    </source>
</evidence>
<gene>
    <name evidence="2" type="ORF">SAMN05421749_103165</name>
</gene>